<evidence type="ECO:0000313" key="3">
    <source>
        <dbReference type="EMBL" id="OGK41590.1"/>
    </source>
</evidence>
<dbReference type="CDD" id="cd03801">
    <property type="entry name" value="GT4_PimA-like"/>
    <property type="match status" value="1"/>
</dbReference>
<evidence type="ECO:0000259" key="2">
    <source>
        <dbReference type="Pfam" id="PF13439"/>
    </source>
</evidence>
<proteinExistence type="predicted"/>
<evidence type="ECO:0000313" key="4">
    <source>
        <dbReference type="Proteomes" id="UP000177698"/>
    </source>
</evidence>
<sequence>MKKLQIVFLDFDDIRNPLLGAGQAKSTYEVGKRLVKKGHSVTVLSGKYPGYKDRIEAGIEYKHISVGSNNIKFNNAMYILTVPFYISQLKADIILECFTAPISTLFSPLWTKIPVVARPTSFEADRFSKLYHLPFTIIEKLGCRLYKYFLPFSFFLEEKMRKLNPDITCAIVPEGIEDAYFQLKRKTAKHILFIGRYDIGQKGLDLLLEAFAKVAKKIGYPLVIAGRGPDENKIKQTVIKMKLEKYVKVAGPKFGKQKEELLSRALFAVIPSRHEGFSIFALEALAAGVPLVAFDIPGLAWISDEAVMRASKFDINEFANLMIKATNAELNSQMSHEARNLAKNYSWYDVAEKFEKFFYHVDYINNSNMNRAENYNNYFNFIGRKALKLFLSLINI</sequence>
<dbReference type="STRING" id="1802056.A2954_06930"/>
<feature type="domain" description="Glycosyltransferase subfamily 4-like N-terminal" evidence="2">
    <location>
        <begin position="22"/>
        <end position="177"/>
    </location>
</feature>
<dbReference type="Gene3D" id="3.40.50.2000">
    <property type="entry name" value="Glycogen Phosphorylase B"/>
    <property type="match status" value="2"/>
</dbReference>
<dbReference type="AlphaFoldDB" id="A0A1F7IDZ1"/>
<dbReference type="Pfam" id="PF13439">
    <property type="entry name" value="Glyco_transf_4"/>
    <property type="match status" value="1"/>
</dbReference>
<dbReference type="Proteomes" id="UP000177698">
    <property type="component" value="Unassembled WGS sequence"/>
</dbReference>
<protein>
    <submittedName>
        <fullName evidence="3">Uncharacterized protein</fullName>
    </submittedName>
</protein>
<gene>
    <name evidence="3" type="ORF">A2954_06930</name>
</gene>
<dbReference type="Pfam" id="PF00534">
    <property type="entry name" value="Glycos_transf_1"/>
    <property type="match status" value="1"/>
</dbReference>
<dbReference type="InterPro" id="IPR001296">
    <property type="entry name" value="Glyco_trans_1"/>
</dbReference>
<accession>A0A1F7IDZ1</accession>
<dbReference type="PANTHER" id="PTHR12526">
    <property type="entry name" value="GLYCOSYLTRANSFERASE"/>
    <property type="match status" value="1"/>
</dbReference>
<dbReference type="GO" id="GO:0016757">
    <property type="term" value="F:glycosyltransferase activity"/>
    <property type="evidence" value="ECO:0007669"/>
    <property type="project" value="InterPro"/>
</dbReference>
<dbReference type="InterPro" id="IPR028098">
    <property type="entry name" value="Glyco_trans_4-like_N"/>
</dbReference>
<dbReference type="EMBL" id="MGAG01000010">
    <property type="protein sequence ID" value="OGK41590.1"/>
    <property type="molecule type" value="Genomic_DNA"/>
</dbReference>
<dbReference type="SUPFAM" id="SSF53756">
    <property type="entry name" value="UDP-Glycosyltransferase/glycogen phosphorylase"/>
    <property type="match status" value="1"/>
</dbReference>
<reference evidence="3 4" key="1">
    <citation type="journal article" date="2016" name="Nat. Commun.">
        <title>Thousands of microbial genomes shed light on interconnected biogeochemical processes in an aquifer system.</title>
        <authorList>
            <person name="Anantharaman K."/>
            <person name="Brown C.T."/>
            <person name="Hug L.A."/>
            <person name="Sharon I."/>
            <person name="Castelle C.J."/>
            <person name="Probst A.J."/>
            <person name="Thomas B.C."/>
            <person name="Singh A."/>
            <person name="Wilkins M.J."/>
            <person name="Karaoz U."/>
            <person name="Brodie E.L."/>
            <person name="Williams K.H."/>
            <person name="Hubbard S.S."/>
            <person name="Banfield J.F."/>
        </authorList>
    </citation>
    <scope>NUCLEOTIDE SEQUENCE [LARGE SCALE GENOMIC DNA]</scope>
</reference>
<name>A0A1F7IDZ1_9BACT</name>
<dbReference type="PANTHER" id="PTHR12526:SF630">
    <property type="entry name" value="GLYCOSYLTRANSFERASE"/>
    <property type="match status" value="1"/>
</dbReference>
<feature type="domain" description="Glycosyl transferase family 1" evidence="1">
    <location>
        <begin position="183"/>
        <end position="339"/>
    </location>
</feature>
<organism evidence="3 4">
    <name type="scientific">Candidatus Roizmanbacteria bacterium RIFCSPLOWO2_01_FULL_37_12</name>
    <dbReference type="NCBI Taxonomy" id="1802056"/>
    <lineage>
        <taxon>Bacteria</taxon>
        <taxon>Candidatus Roizmaniibacteriota</taxon>
    </lineage>
</organism>
<evidence type="ECO:0000259" key="1">
    <source>
        <dbReference type="Pfam" id="PF00534"/>
    </source>
</evidence>
<comment type="caution">
    <text evidence="3">The sequence shown here is derived from an EMBL/GenBank/DDBJ whole genome shotgun (WGS) entry which is preliminary data.</text>
</comment>